<sequence>MADWSHDRSKRVDMWRKFGCLAPFVNTGLTAFFLGDNNHYWGTVVYGDTHSIEVAKETREESGAFTVEHAPSGGAKVLIKDRRGVFLSRFTRSGINHIDAAKPTQDIFCEFEVIPFGVHRVAFRADNGKYLSRIHRDKQNLESGKDKVDAYCLFKVHFAKSQFGILADFLNSAPGQVSFSTLECNYWSCADQGDGVHKIVAKRETMDESCAFSVISGPKGSSKVYLLDARGVYLSCIHRSGIDYIEAAKSNPDVHCEFDVIPQGTNSVAFRADNRMFLLISDSSNHEIRAASEFTDMFTLFKPVPYLLPLGALEQYVERSGPIVLYCDNGKYWSRKDRNGINNIEAIGDMFDEKGSFTVMRSASGGGKILIRDERGVYLSRIQRGEIDHIEAAKPIADIYCELEVFPVGLNKVALIADNGKFLSRINRNVDNIEAAKKARDIYCEFEPCPFPDPKPHPCSVRPLRCFCE</sequence>
<proteinExistence type="predicted"/>
<dbReference type="SUPFAM" id="SSF50405">
    <property type="entry name" value="Actin-crosslinking proteins"/>
    <property type="match status" value="3"/>
</dbReference>
<gene>
    <name evidence="2" type="primary">LOC116937331</name>
</gene>
<reference evidence="2" key="1">
    <citation type="submission" date="2025-08" db="UniProtKB">
        <authorList>
            <consortium name="RefSeq"/>
        </authorList>
    </citation>
    <scope>IDENTIFICATION</scope>
    <source>
        <tissue evidence="2">Sperm</tissue>
    </source>
</reference>
<dbReference type="GeneID" id="116937331"/>
<keyword evidence="1" id="KW-1185">Reference proteome</keyword>
<dbReference type="CDD" id="cd00257">
    <property type="entry name" value="beta-trefoil_FSCN-like"/>
    <property type="match status" value="3"/>
</dbReference>
<dbReference type="KEGG" id="pmrn:116937331"/>
<dbReference type="Gene3D" id="2.80.10.50">
    <property type="match status" value="3"/>
</dbReference>
<name>A0AAJ7WJV8_PETMA</name>
<accession>A0AAJ7WJV8</accession>
<dbReference type="InterPro" id="IPR008999">
    <property type="entry name" value="Actin-crosslinking"/>
</dbReference>
<protein>
    <submittedName>
        <fullName evidence="2">Uncharacterized protein LOC116937331</fullName>
    </submittedName>
</protein>
<dbReference type="AlphaFoldDB" id="A0AAJ7WJV8"/>
<dbReference type="RefSeq" id="XP_032800285.1">
    <property type="nucleotide sequence ID" value="XM_032944394.1"/>
</dbReference>
<dbReference type="Proteomes" id="UP001318040">
    <property type="component" value="Unplaced"/>
</dbReference>
<evidence type="ECO:0000313" key="1">
    <source>
        <dbReference type="Proteomes" id="UP001318040"/>
    </source>
</evidence>
<organism evidence="1 2">
    <name type="scientific">Petromyzon marinus</name>
    <name type="common">Sea lamprey</name>
    <dbReference type="NCBI Taxonomy" id="7757"/>
    <lineage>
        <taxon>Eukaryota</taxon>
        <taxon>Metazoa</taxon>
        <taxon>Chordata</taxon>
        <taxon>Craniata</taxon>
        <taxon>Vertebrata</taxon>
        <taxon>Cyclostomata</taxon>
        <taxon>Hyperoartia</taxon>
        <taxon>Petromyzontiformes</taxon>
        <taxon>Petromyzontidae</taxon>
        <taxon>Petromyzon</taxon>
    </lineage>
</organism>
<evidence type="ECO:0000313" key="2">
    <source>
        <dbReference type="RefSeq" id="XP_032800285.1"/>
    </source>
</evidence>